<reference evidence="3" key="1">
    <citation type="journal article" date="2019" name="Int. J. Syst. Evol. Microbiol.">
        <title>The Global Catalogue of Microorganisms (GCM) 10K type strain sequencing project: providing services to taxonomists for standard genome sequencing and annotation.</title>
        <authorList>
            <consortium name="The Broad Institute Genomics Platform"/>
            <consortium name="The Broad Institute Genome Sequencing Center for Infectious Disease"/>
            <person name="Wu L."/>
            <person name="Ma J."/>
        </authorList>
    </citation>
    <scope>NUCLEOTIDE SEQUENCE [LARGE SCALE GENOMIC DNA]</scope>
    <source>
        <strain evidence="3">CGMCC 1.6375</strain>
    </source>
</reference>
<dbReference type="PANTHER" id="PTHR36453:SF1">
    <property type="entry name" value="RIGHT HANDED BETA HELIX DOMAIN-CONTAINING PROTEIN"/>
    <property type="match status" value="1"/>
</dbReference>
<protein>
    <submittedName>
        <fullName evidence="2">Peptide-binding protein</fullName>
    </submittedName>
</protein>
<gene>
    <name evidence="2" type="ORF">GCM10010967_31100</name>
</gene>
<dbReference type="InterPro" id="IPR006626">
    <property type="entry name" value="PbH1"/>
</dbReference>
<dbReference type="SUPFAM" id="SSF51126">
    <property type="entry name" value="Pectin lyase-like"/>
    <property type="match status" value="1"/>
</dbReference>
<dbReference type="Gene3D" id="2.160.20.10">
    <property type="entry name" value="Single-stranded right-handed beta-helix, Pectin lyase-like"/>
    <property type="match status" value="2"/>
</dbReference>
<sequence>MGRTIVYLIMLKTLAKRISPLAALIVLCIQTAWAADLYVARNGSDRNPGSKEKPLATIDAARSKVRGMRGKVTVWVRSGTYYLTQPVVFGPEDSRAEGQEVIYKAFPGEKVTISGAAAVPVKWQPHKGQVQKAVIAGPAVFDQLFIGDRKLHMARYPNFDPQASHFGGYSADVLSPARIRSWKHPEGAFIHAMHKHEWGDYHYRVTGKPNDSTLVWEGGYQNNRQMGMHDKYRFIENLPEELDAPDEWFFDTKTKTLYVYAPGDAREVLSPQIRHLFEFRGSAEKPVRNIAIEGFELAHTLRTFMETREPLLRSDWAIYRGGAVLLEGTEHCAVRQCHFNAIGGNGVFFSNYNRDGEVSGCHFDQTGASGVCFAGDPAAVRSPAFEYHESVPYARMDLIPGPKTNNYPAGCRVSDNLMNGLGRVEKQVAGVEISMSMDITVSHNTISNVPRAGINVSEGTWGGHVIEYNDVFNTVLETGDHGSFNSWGRDRFWHPVRETMDSLAAAHPAMFLLDAGKTITIRNNRFRCDHGWDIDLDDGSSNYHIYNNVCLNGGLKLREGFYRVVENNIMINNSFHPHVWFAQSGDVFRRNIVTKPYAPIRVEEWGKEVDHNLFPDQQALEKARRNGTDGHSLAGDPMFVDAANGDYRVKPGSPALRLGFVNFDMHAFGVVSPALRSKADKVPLPVADPVTAAGNRSEAAWLGGKLRNVNGLGDRSAFGLPDEKGVVVEAVPENSILAKAGMKQGDVIRVLNHREIGNVSELMDVYQEVNWMGEGEVAVFRNQALQKLTVSFK</sequence>
<accession>A0ABQ2I0X4</accession>
<proteinExistence type="predicted"/>
<evidence type="ECO:0000313" key="2">
    <source>
        <dbReference type="EMBL" id="GGM95433.1"/>
    </source>
</evidence>
<dbReference type="Gene3D" id="2.30.42.10">
    <property type="match status" value="1"/>
</dbReference>
<evidence type="ECO:0000313" key="3">
    <source>
        <dbReference type="Proteomes" id="UP000632339"/>
    </source>
</evidence>
<dbReference type="PANTHER" id="PTHR36453">
    <property type="entry name" value="SECRETED PROTEIN-RELATED"/>
    <property type="match status" value="1"/>
</dbReference>
<feature type="chain" id="PRO_5045276088" evidence="1">
    <location>
        <begin position="35"/>
        <end position="793"/>
    </location>
</feature>
<dbReference type="InterPro" id="IPR036034">
    <property type="entry name" value="PDZ_sf"/>
</dbReference>
<dbReference type="SMART" id="SM00710">
    <property type="entry name" value="PbH1"/>
    <property type="match status" value="4"/>
</dbReference>
<dbReference type="EMBL" id="BMLI01000001">
    <property type="protein sequence ID" value="GGM95433.1"/>
    <property type="molecule type" value="Genomic_DNA"/>
</dbReference>
<organism evidence="2 3">
    <name type="scientific">Dyadobacter beijingensis</name>
    <dbReference type="NCBI Taxonomy" id="365489"/>
    <lineage>
        <taxon>Bacteria</taxon>
        <taxon>Pseudomonadati</taxon>
        <taxon>Bacteroidota</taxon>
        <taxon>Cytophagia</taxon>
        <taxon>Cytophagales</taxon>
        <taxon>Spirosomataceae</taxon>
        <taxon>Dyadobacter</taxon>
    </lineage>
</organism>
<dbReference type="InterPro" id="IPR012334">
    <property type="entry name" value="Pectin_lyas_fold"/>
</dbReference>
<feature type="signal peptide" evidence="1">
    <location>
        <begin position="1"/>
        <end position="34"/>
    </location>
</feature>
<keyword evidence="3" id="KW-1185">Reference proteome</keyword>
<name>A0ABQ2I0X4_9BACT</name>
<comment type="caution">
    <text evidence="2">The sequence shown here is derived from an EMBL/GenBank/DDBJ whole genome shotgun (WGS) entry which is preliminary data.</text>
</comment>
<evidence type="ECO:0000256" key="1">
    <source>
        <dbReference type="SAM" id="SignalP"/>
    </source>
</evidence>
<dbReference type="SUPFAM" id="SSF50156">
    <property type="entry name" value="PDZ domain-like"/>
    <property type="match status" value="1"/>
</dbReference>
<dbReference type="Proteomes" id="UP000632339">
    <property type="component" value="Unassembled WGS sequence"/>
</dbReference>
<dbReference type="InterPro" id="IPR011050">
    <property type="entry name" value="Pectin_lyase_fold/virulence"/>
</dbReference>
<keyword evidence="1" id="KW-0732">Signal</keyword>